<protein>
    <submittedName>
        <fullName evidence="2">Uncharacterized protein</fullName>
    </submittedName>
</protein>
<accession>A0A1X6NPT7</accession>
<feature type="region of interest" description="Disordered" evidence="1">
    <location>
        <begin position="1"/>
        <end position="34"/>
    </location>
</feature>
<gene>
    <name evidence="2" type="ORF">BU14_0774s0007</name>
</gene>
<feature type="compositionally biased region" description="Basic residues" evidence="1">
    <location>
        <begin position="25"/>
        <end position="34"/>
    </location>
</feature>
<evidence type="ECO:0000313" key="3">
    <source>
        <dbReference type="Proteomes" id="UP000218209"/>
    </source>
</evidence>
<reference evidence="2 3" key="1">
    <citation type="submission" date="2017-03" db="EMBL/GenBank/DDBJ databases">
        <title>WGS assembly of Porphyra umbilicalis.</title>
        <authorList>
            <person name="Brawley S.H."/>
            <person name="Blouin N.A."/>
            <person name="Ficko-Blean E."/>
            <person name="Wheeler G.L."/>
            <person name="Lohr M."/>
            <person name="Goodson H.V."/>
            <person name="Jenkins J.W."/>
            <person name="Blaby-Haas C.E."/>
            <person name="Helliwell K.E."/>
            <person name="Chan C."/>
            <person name="Marriage T."/>
            <person name="Bhattacharya D."/>
            <person name="Klein A.S."/>
            <person name="Badis Y."/>
            <person name="Brodie J."/>
            <person name="Cao Y."/>
            <person name="Collen J."/>
            <person name="Dittami S.M."/>
            <person name="Gachon C.M."/>
            <person name="Green B.R."/>
            <person name="Karpowicz S."/>
            <person name="Kim J.W."/>
            <person name="Kudahl U."/>
            <person name="Lin S."/>
            <person name="Michel G."/>
            <person name="Mittag M."/>
            <person name="Olson B.J."/>
            <person name="Pangilinan J."/>
            <person name="Peng Y."/>
            <person name="Qiu H."/>
            <person name="Shu S."/>
            <person name="Singer J.T."/>
            <person name="Smith A.G."/>
            <person name="Sprecher B.N."/>
            <person name="Wagner V."/>
            <person name="Wang W."/>
            <person name="Wang Z.-Y."/>
            <person name="Yan J."/>
            <person name="Yarish C."/>
            <person name="Zoeuner-Riek S."/>
            <person name="Zhuang Y."/>
            <person name="Zou Y."/>
            <person name="Lindquist E.A."/>
            <person name="Grimwood J."/>
            <person name="Barry K."/>
            <person name="Rokhsar D.S."/>
            <person name="Schmutz J."/>
            <person name="Stiller J.W."/>
            <person name="Grossman A.R."/>
            <person name="Prochnik S.E."/>
        </authorList>
    </citation>
    <scope>NUCLEOTIDE SEQUENCE [LARGE SCALE GENOMIC DNA]</scope>
    <source>
        <strain evidence="2">4086291</strain>
    </source>
</reference>
<sequence>MDAAGGGWQHGWQRPLGRRGWQARWRQRGRGWWR</sequence>
<proteinExistence type="predicted"/>
<evidence type="ECO:0000313" key="2">
    <source>
        <dbReference type="EMBL" id="OSX70373.1"/>
    </source>
</evidence>
<dbReference type="AlphaFoldDB" id="A0A1X6NPT7"/>
<keyword evidence="3" id="KW-1185">Reference proteome</keyword>
<dbReference type="EMBL" id="KV919268">
    <property type="protein sequence ID" value="OSX70373.1"/>
    <property type="molecule type" value="Genomic_DNA"/>
</dbReference>
<dbReference type="Proteomes" id="UP000218209">
    <property type="component" value="Unassembled WGS sequence"/>
</dbReference>
<evidence type="ECO:0000256" key="1">
    <source>
        <dbReference type="SAM" id="MobiDB-lite"/>
    </source>
</evidence>
<name>A0A1X6NPT7_PORUM</name>
<organism evidence="2 3">
    <name type="scientific">Porphyra umbilicalis</name>
    <name type="common">Purple laver</name>
    <name type="synonym">Red alga</name>
    <dbReference type="NCBI Taxonomy" id="2786"/>
    <lineage>
        <taxon>Eukaryota</taxon>
        <taxon>Rhodophyta</taxon>
        <taxon>Bangiophyceae</taxon>
        <taxon>Bangiales</taxon>
        <taxon>Bangiaceae</taxon>
        <taxon>Porphyra</taxon>
    </lineage>
</organism>